<evidence type="ECO:0000313" key="2">
    <source>
        <dbReference type="EMBL" id="MDT0630146.1"/>
    </source>
</evidence>
<dbReference type="Gene3D" id="3.40.50.150">
    <property type="entry name" value="Vaccinia Virus protein VP39"/>
    <property type="match status" value="1"/>
</dbReference>
<dbReference type="CDD" id="cd02440">
    <property type="entry name" value="AdoMet_MTases"/>
    <property type="match status" value="1"/>
</dbReference>
<dbReference type="Proteomes" id="UP001267426">
    <property type="component" value="Unassembled WGS sequence"/>
</dbReference>
<keyword evidence="2" id="KW-0489">Methyltransferase</keyword>
<comment type="caution">
    <text evidence="2">The sequence shown here is derived from an EMBL/GenBank/DDBJ whole genome shotgun (WGS) entry which is preliminary data.</text>
</comment>
<gene>
    <name evidence="2" type="ORF">RM540_00160</name>
</gene>
<reference evidence="2 3" key="1">
    <citation type="submission" date="2023-09" db="EMBL/GenBank/DDBJ databases">
        <authorList>
            <person name="Rey-Velasco X."/>
        </authorList>
    </citation>
    <scope>NUCLEOTIDE SEQUENCE [LARGE SCALE GENOMIC DNA]</scope>
    <source>
        <strain evidence="2 3">F394</strain>
    </source>
</reference>
<dbReference type="InterPro" id="IPR013216">
    <property type="entry name" value="Methyltransf_11"/>
</dbReference>
<dbReference type="PANTHER" id="PTHR45036:SF1">
    <property type="entry name" value="METHYLTRANSFERASE LIKE 7A"/>
    <property type="match status" value="1"/>
</dbReference>
<evidence type="ECO:0000259" key="1">
    <source>
        <dbReference type="Pfam" id="PF08241"/>
    </source>
</evidence>
<accession>A0ABU3BLI3</accession>
<organism evidence="2 3">
    <name type="scientific">Rubrivirga litoralis</name>
    <dbReference type="NCBI Taxonomy" id="3075598"/>
    <lineage>
        <taxon>Bacteria</taxon>
        <taxon>Pseudomonadati</taxon>
        <taxon>Rhodothermota</taxon>
        <taxon>Rhodothermia</taxon>
        <taxon>Rhodothermales</taxon>
        <taxon>Rubricoccaceae</taxon>
        <taxon>Rubrivirga</taxon>
    </lineage>
</organism>
<keyword evidence="2" id="KW-0808">Transferase</keyword>
<feature type="domain" description="Methyltransferase type 11" evidence="1">
    <location>
        <begin position="65"/>
        <end position="159"/>
    </location>
</feature>
<sequence length="234" mass="24930">MCEKGAVSTRAGRGGVLRRGLRARLFAWQLAHAADAQEALYAERKRALFAGLATPPGCGPPRTVVEIGAGAGPNARYLARGTRWVVVEPNAWFHPHLRRAAERHGLDLDLRPGTAEALPVEGGAADAVVSTLVLCSVGDVEAALSEARRVLRPGGRFYFVEHVAAPPGSGLRAWQRALRRPWGWAADGCRPDRETGRRIREAGFADVQMEAFTAPLGLAAPHVAGVATVGGIER</sequence>
<dbReference type="InterPro" id="IPR052356">
    <property type="entry name" value="Thiol_S-MT"/>
</dbReference>
<dbReference type="EC" id="2.1.-.-" evidence="2"/>
<dbReference type="RefSeq" id="WP_311661076.1">
    <property type="nucleotide sequence ID" value="NZ_JAVRHT010000001.1"/>
</dbReference>
<dbReference type="EMBL" id="JAVRHT010000001">
    <property type="protein sequence ID" value="MDT0630146.1"/>
    <property type="molecule type" value="Genomic_DNA"/>
</dbReference>
<evidence type="ECO:0000313" key="3">
    <source>
        <dbReference type="Proteomes" id="UP001267426"/>
    </source>
</evidence>
<dbReference type="InterPro" id="IPR029063">
    <property type="entry name" value="SAM-dependent_MTases_sf"/>
</dbReference>
<protein>
    <submittedName>
        <fullName evidence="2">Class I SAM-dependent methyltransferase</fullName>
        <ecNumber evidence="2">2.1.-.-</ecNumber>
    </submittedName>
</protein>
<dbReference type="GO" id="GO:0032259">
    <property type="term" value="P:methylation"/>
    <property type="evidence" value="ECO:0007669"/>
    <property type="project" value="UniProtKB-KW"/>
</dbReference>
<dbReference type="PANTHER" id="PTHR45036">
    <property type="entry name" value="METHYLTRANSFERASE LIKE 7B"/>
    <property type="match status" value="1"/>
</dbReference>
<dbReference type="GO" id="GO:0008168">
    <property type="term" value="F:methyltransferase activity"/>
    <property type="evidence" value="ECO:0007669"/>
    <property type="project" value="UniProtKB-KW"/>
</dbReference>
<keyword evidence="3" id="KW-1185">Reference proteome</keyword>
<proteinExistence type="predicted"/>
<dbReference type="Pfam" id="PF08241">
    <property type="entry name" value="Methyltransf_11"/>
    <property type="match status" value="1"/>
</dbReference>
<name>A0ABU3BLI3_9BACT</name>
<dbReference type="SUPFAM" id="SSF53335">
    <property type="entry name" value="S-adenosyl-L-methionine-dependent methyltransferases"/>
    <property type="match status" value="1"/>
</dbReference>